<dbReference type="AlphaFoldDB" id="A0A7U4TGJ6"/>
<accession>A0A7U4TGJ6</accession>
<proteinExistence type="predicted"/>
<dbReference type="KEGG" id="daw:HS1_000965"/>
<keyword evidence="2" id="KW-1185">Reference proteome</keyword>
<dbReference type="InterPro" id="IPR011856">
    <property type="entry name" value="tRNA_endonuc-like_dom_sf"/>
</dbReference>
<dbReference type="OrthoDB" id="5519681at2"/>
<name>A0A7U4TGJ6_DESA2</name>
<reference evidence="1 2" key="1">
    <citation type="submission" date="2015-10" db="EMBL/GenBank/DDBJ databases">
        <title>Candidatus Desulfofervidus auxilii, a hydrogenotrophic sulfate-reducing bacterium involved in the thermophilic anaerobic oxidation of methane.</title>
        <authorList>
            <person name="Krukenberg V."/>
            <person name="Richter M."/>
            <person name="Wegener G."/>
        </authorList>
    </citation>
    <scope>NUCLEOTIDE SEQUENCE [LARGE SCALE GENOMIC DNA]</scope>
    <source>
        <strain evidence="1 2">HS1</strain>
    </source>
</reference>
<dbReference type="EMBL" id="CP013015">
    <property type="protein sequence ID" value="AMM40769.1"/>
    <property type="molecule type" value="Genomic_DNA"/>
</dbReference>
<sequence length="133" mass="15751">MRKNKKTGFQEISENEIKNQILQYLTARGIFAWRQNSGAFIYENNRQNHKRRFVRCGIPGISDIIGFYKGTTFFLEVKTPTGKPTKNQKLFLEQVNKNNQLGVIVRSLDDCIELFEQWDRKANLEYLRKRFSK</sequence>
<dbReference type="Proteomes" id="UP000070560">
    <property type="component" value="Chromosome"/>
</dbReference>
<evidence type="ECO:0000313" key="2">
    <source>
        <dbReference type="Proteomes" id="UP000070560"/>
    </source>
</evidence>
<protein>
    <submittedName>
        <fullName evidence="1">VRR-NUC domain protein</fullName>
    </submittedName>
</protein>
<dbReference type="Gene3D" id="3.40.1350.10">
    <property type="match status" value="1"/>
</dbReference>
<evidence type="ECO:0000313" key="1">
    <source>
        <dbReference type="EMBL" id="AMM40769.1"/>
    </source>
</evidence>
<dbReference type="RefSeq" id="WP_066061723.1">
    <property type="nucleotide sequence ID" value="NZ_CP013015.1"/>
</dbReference>
<dbReference type="GO" id="GO:0003676">
    <property type="term" value="F:nucleic acid binding"/>
    <property type="evidence" value="ECO:0007669"/>
    <property type="project" value="InterPro"/>
</dbReference>
<gene>
    <name evidence="1" type="ORF">HS1_000965</name>
</gene>
<organism evidence="1 2">
    <name type="scientific">Desulfofervidus auxilii</name>
    <dbReference type="NCBI Taxonomy" id="1621989"/>
    <lineage>
        <taxon>Bacteria</taxon>
        <taxon>Pseudomonadati</taxon>
        <taxon>Thermodesulfobacteriota</taxon>
        <taxon>Candidatus Desulfofervidia</taxon>
        <taxon>Candidatus Desulfofervidales</taxon>
        <taxon>Candidatus Desulfofervidaceae</taxon>
        <taxon>Candidatus Desulfofervidus</taxon>
    </lineage>
</organism>